<accession>A0A9W7Y1V1</accession>
<evidence type="ECO:0000256" key="8">
    <source>
        <dbReference type="ARBA" id="ARBA00046432"/>
    </source>
</evidence>
<comment type="subcellular location">
    <subcellularLocation>
        <location evidence="1">Cytoplasm</location>
        <location evidence="1">Cytosol</location>
    </subcellularLocation>
</comment>
<dbReference type="Proteomes" id="UP001149813">
    <property type="component" value="Unassembled WGS sequence"/>
</dbReference>
<evidence type="ECO:0000313" key="11">
    <source>
        <dbReference type="Proteomes" id="UP001149813"/>
    </source>
</evidence>
<evidence type="ECO:0000256" key="1">
    <source>
        <dbReference type="ARBA" id="ARBA00004514"/>
    </source>
</evidence>
<dbReference type="OrthoDB" id="269919at2759"/>
<keyword evidence="11" id="KW-1185">Reference proteome</keyword>
<evidence type="ECO:0000256" key="2">
    <source>
        <dbReference type="ARBA" id="ARBA00007251"/>
    </source>
</evidence>
<dbReference type="InterPro" id="IPR037171">
    <property type="entry name" value="NagB/RpiA_transferase-like"/>
</dbReference>
<dbReference type="PANTHER" id="PTHR45859">
    <property type="entry name" value="TRANSLATION INITIATION FACTOR EIF-2B SUBUNIT BETA"/>
    <property type="match status" value="1"/>
</dbReference>
<dbReference type="Pfam" id="PF01008">
    <property type="entry name" value="IF-2B"/>
    <property type="match status" value="1"/>
</dbReference>
<keyword evidence="3" id="KW-0963">Cytoplasm</keyword>
<evidence type="ECO:0000256" key="5">
    <source>
        <dbReference type="ARBA" id="ARBA00022917"/>
    </source>
</evidence>
<proteinExistence type="inferred from homology"/>
<dbReference type="PANTHER" id="PTHR45859:SF1">
    <property type="entry name" value="TRANSLATION INITIATION FACTOR EIF-2B SUBUNIT BETA"/>
    <property type="match status" value="1"/>
</dbReference>
<dbReference type="InterPro" id="IPR042529">
    <property type="entry name" value="IF_2B-like_C"/>
</dbReference>
<evidence type="ECO:0000256" key="4">
    <source>
        <dbReference type="ARBA" id="ARBA00022540"/>
    </source>
</evidence>
<reference evidence="10" key="1">
    <citation type="submission" date="2022-07" db="EMBL/GenBank/DDBJ databases">
        <title>Phylogenomic reconstructions and comparative analyses of Kickxellomycotina fungi.</title>
        <authorList>
            <person name="Reynolds N.K."/>
            <person name="Stajich J.E."/>
            <person name="Barry K."/>
            <person name="Grigoriev I.V."/>
            <person name="Crous P."/>
            <person name="Smith M.E."/>
        </authorList>
    </citation>
    <scope>NUCLEOTIDE SEQUENCE</scope>
    <source>
        <strain evidence="10">NBRC 32514</strain>
    </source>
</reference>
<comment type="caution">
    <text evidence="10">The sequence shown here is derived from an EMBL/GenBank/DDBJ whole genome shotgun (WGS) entry which is preliminary data.</text>
</comment>
<name>A0A9W7Y1V1_9FUNG</name>
<evidence type="ECO:0000256" key="6">
    <source>
        <dbReference type="ARBA" id="ARBA00044122"/>
    </source>
</evidence>
<keyword evidence="4" id="KW-0396">Initiation factor</keyword>
<dbReference type="GO" id="GO:0005085">
    <property type="term" value="F:guanyl-nucleotide exchange factor activity"/>
    <property type="evidence" value="ECO:0007669"/>
    <property type="project" value="TreeGrafter"/>
</dbReference>
<dbReference type="Gene3D" id="3.40.50.10470">
    <property type="entry name" value="Translation initiation factor eif-2b, domain 2"/>
    <property type="match status" value="1"/>
</dbReference>
<comment type="subunit">
    <text evidence="8">Component of the translation initiation factor 2B (eIF2B) complex which is a heterodecamer of two sets of five different subunits: alpha, beta, gamma, delta and epsilon. Subunits alpha, beta and delta comprise a regulatory subcomplex and subunits epsilon and gamma comprise a catalytic subcomplex. Within the complex, the hexameric regulatory complex resides at the center, with the two heterodimeric catalytic subcomplexes bound on opposite sides.</text>
</comment>
<evidence type="ECO:0000313" key="10">
    <source>
        <dbReference type="EMBL" id="KAJ1725326.1"/>
    </source>
</evidence>
<dbReference type="AlphaFoldDB" id="A0A9W7Y1V1"/>
<comment type="similarity">
    <text evidence="2 9">Belongs to the eIF-2B alpha/beta/delta subunits family.</text>
</comment>
<gene>
    <name evidence="10" type="primary">GCD7</name>
    <name evidence="10" type="ORF">LPJ53_000458</name>
</gene>
<dbReference type="InterPro" id="IPR051855">
    <property type="entry name" value="eIF2B_beta_subunit"/>
</dbReference>
<dbReference type="EMBL" id="JANBOJ010000007">
    <property type="protein sequence ID" value="KAJ1725326.1"/>
    <property type="molecule type" value="Genomic_DNA"/>
</dbReference>
<keyword evidence="5" id="KW-0648">Protein biosynthesis</keyword>
<protein>
    <recommendedName>
        <fullName evidence="6">Translation initiation factor eIF2B subunit beta</fullName>
    </recommendedName>
    <alternativeName>
        <fullName evidence="7">eIF2B GDP-GTP exchange factor subunit beta</fullName>
    </alternativeName>
</protein>
<dbReference type="GO" id="GO:0005851">
    <property type="term" value="C:eukaryotic translation initiation factor 2B complex"/>
    <property type="evidence" value="ECO:0007669"/>
    <property type="project" value="TreeGrafter"/>
</dbReference>
<dbReference type="SUPFAM" id="SSF100950">
    <property type="entry name" value="NagB/RpiA/CoA transferase-like"/>
    <property type="match status" value="1"/>
</dbReference>
<evidence type="ECO:0000256" key="7">
    <source>
        <dbReference type="ARBA" id="ARBA00044228"/>
    </source>
</evidence>
<dbReference type="InterPro" id="IPR000649">
    <property type="entry name" value="IF-2B-related"/>
</dbReference>
<dbReference type="GO" id="GO:0003743">
    <property type="term" value="F:translation initiation factor activity"/>
    <property type="evidence" value="ECO:0007669"/>
    <property type="project" value="UniProtKB-KW"/>
</dbReference>
<evidence type="ECO:0000256" key="3">
    <source>
        <dbReference type="ARBA" id="ARBA00022490"/>
    </source>
</evidence>
<dbReference type="GO" id="GO:0005829">
    <property type="term" value="C:cytosol"/>
    <property type="evidence" value="ECO:0007669"/>
    <property type="project" value="UniProtKB-SubCell"/>
</dbReference>
<organism evidence="10 11">
    <name type="scientific">Coemansia erecta</name>
    <dbReference type="NCBI Taxonomy" id="147472"/>
    <lineage>
        <taxon>Eukaryota</taxon>
        <taxon>Fungi</taxon>
        <taxon>Fungi incertae sedis</taxon>
        <taxon>Zoopagomycota</taxon>
        <taxon>Kickxellomycotina</taxon>
        <taxon>Kickxellomycetes</taxon>
        <taxon>Kickxellales</taxon>
        <taxon>Kickxellaceae</taxon>
        <taxon>Coemansia</taxon>
    </lineage>
</organism>
<evidence type="ECO:0000256" key="9">
    <source>
        <dbReference type="RuleBase" id="RU003814"/>
    </source>
</evidence>
<sequence length="391" mass="42348">MESPKQHSAAFSRELTANIEDFIAKLKRGELQGSKTVALKTANLMRHVVADSRWDHGETLKQLLKTVGRRLLKAQARELLIINIVCRVLHIVSEAAPQTNGRSTTITAAAATTMTASAAAADTAGLRGSETPAMGLGGSVSSRNLADQVSTSLLRAEANLYHTKSDIISEINEYITEVECAEDEIARNALDHIHSSEIILTCGRSRTVEKFLLTAARKRKFHVIVTECAPLYDGHEQAKALASPNIEVVVVPDSAVFAIMARVNKVILGTHAVMANGGLIAASGTHMVAAAARHHSAQVVVCAGLYKHAPSFPFDDDRFNTLMAPDAVLPYGDARLVDAVDVVSPRYDYVPPDLVDILVDENGGHLPSYIYRLQQDLYDNANDLAWNIPDQ</sequence>